<dbReference type="Gene3D" id="3.30.70.100">
    <property type="match status" value="1"/>
</dbReference>
<feature type="domain" description="DUF3772" evidence="10">
    <location>
        <begin position="136"/>
        <end position="195"/>
    </location>
</feature>
<feature type="transmembrane region" description="Helical" evidence="7">
    <location>
        <begin position="351"/>
        <end position="373"/>
    </location>
</feature>
<feature type="transmembrane region" description="Helical" evidence="7">
    <location>
        <begin position="560"/>
        <end position="583"/>
    </location>
</feature>
<dbReference type="PANTHER" id="PTHR30347:SF1">
    <property type="entry name" value="MECHANOSENSITIVE CHANNEL MSCK"/>
    <property type="match status" value="1"/>
</dbReference>
<evidence type="ECO:0000256" key="5">
    <source>
        <dbReference type="ARBA" id="ARBA00022989"/>
    </source>
</evidence>
<keyword evidence="3" id="KW-1003">Cell membrane</keyword>
<accession>A0A844ATG7</accession>
<evidence type="ECO:0000259" key="10">
    <source>
        <dbReference type="Pfam" id="PF12607"/>
    </source>
</evidence>
<dbReference type="Gene3D" id="1.10.287.1260">
    <property type="match status" value="1"/>
</dbReference>
<evidence type="ECO:0000259" key="11">
    <source>
        <dbReference type="Pfam" id="PF21082"/>
    </source>
</evidence>
<dbReference type="InterPro" id="IPR049278">
    <property type="entry name" value="MS_channel_C"/>
</dbReference>
<feature type="transmembrane region" description="Helical" evidence="7">
    <location>
        <begin position="589"/>
        <end position="618"/>
    </location>
</feature>
<feature type="transmembrane region" description="Helical" evidence="7">
    <location>
        <begin position="470"/>
        <end position="495"/>
    </location>
</feature>
<evidence type="ECO:0000313" key="12">
    <source>
        <dbReference type="EMBL" id="MQY41321.1"/>
    </source>
</evidence>
<comment type="similarity">
    <text evidence="2">Belongs to the MscS (TC 1.A.23) family.</text>
</comment>
<keyword evidence="6 7" id="KW-0472">Membrane</keyword>
<evidence type="ECO:0000313" key="13">
    <source>
        <dbReference type="Proteomes" id="UP000436694"/>
    </source>
</evidence>
<feature type="transmembrane region" description="Helical" evidence="7">
    <location>
        <begin position="515"/>
        <end position="539"/>
    </location>
</feature>
<feature type="transmembrane region" description="Helical" evidence="7">
    <location>
        <begin position="432"/>
        <end position="449"/>
    </location>
</feature>
<evidence type="ECO:0000256" key="2">
    <source>
        <dbReference type="ARBA" id="ARBA00008017"/>
    </source>
</evidence>
<feature type="domain" description="Mechanosensitive ion channel MscS C-terminal" evidence="11">
    <location>
        <begin position="682"/>
        <end position="762"/>
    </location>
</feature>
<dbReference type="InterPro" id="IPR011014">
    <property type="entry name" value="MscS_channel_TM-2"/>
</dbReference>
<dbReference type="PANTHER" id="PTHR30347">
    <property type="entry name" value="POTASSIUM CHANNEL RELATED"/>
    <property type="match status" value="1"/>
</dbReference>
<dbReference type="EMBL" id="WIXK01000001">
    <property type="protein sequence ID" value="MQY41321.1"/>
    <property type="molecule type" value="Genomic_DNA"/>
</dbReference>
<keyword evidence="4 7" id="KW-0812">Transmembrane</keyword>
<dbReference type="SUPFAM" id="SSF82861">
    <property type="entry name" value="Mechanosensitive channel protein MscS (YggB), transmembrane region"/>
    <property type="match status" value="1"/>
</dbReference>
<evidence type="ECO:0000259" key="9">
    <source>
        <dbReference type="Pfam" id="PF00924"/>
    </source>
</evidence>
<evidence type="ECO:0000256" key="6">
    <source>
        <dbReference type="ARBA" id="ARBA00023136"/>
    </source>
</evidence>
<reference evidence="12 13" key="1">
    <citation type="submission" date="2019-10" db="EMBL/GenBank/DDBJ databases">
        <title>Epibacterium sp. nov., isolated from seawater.</title>
        <authorList>
            <person name="Zhang X."/>
            <person name="Li N."/>
        </authorList>
    </citation>
    <scope>NUCLEOTIDE SEQUENCE [LARGE SCALE GENOMIC DNA]</scope>
    <source>
        <strain evidence="12 13">SM1969</strain>
    </source>
</reference>
<dbReference type="InterPro" id="IPR006685">
    <property type="entry name" value="MscS_channel_2nd"/>
</dbReference>
<dbReference type="SUPFAM" id="SSF50182">
    <property type="entry name" value="Sm-like ribonucleoproteins"/>
    <property type="match status" value="1"/>
</dbReference>
<evidence type="ECO:0000256" key="4">
    <source>
        <dbReference type="ARBA" id="ARBA00022692"/>
    </source>
</evidence>
<dbReference type="GO" id="GO:0008381">
    <property type="term" value="F:mechanosensitive monoatomic ion channel activity"/>
    <property type="evidence" value="ECO:0007669"/>
    <property type="project" value="UniProtKB-ARBA"/>
</dbReference>
<proteinExistence type="inferred from homology"/>
<feature type="transmembrane region" description="Helical" evidence="7">
    <location>
        <begin position="409"/>
        <end position="426"/>
    </location>
</feature>
<dbReference type="InterPro" id="IPR022249">
    <property type="entry name" value="DUF3772"/>
</dbReference>
<comment type="subcellular location">
    <subcellularLocation>
        <location evidence="1">Cell membrane</location>
        <topology evidence="1">Multi-pass membrane protein</topology>
    </subcellularLocation>
</comment>
<evidence type="ECO:0000256" key="8">
    <source>
        <dbReference type="SAM" id="SignalP"/>
    </source>
</evidence>
<keyword evidence="13" id="KW-1185">Reference proteome</keyword>
<comment type="caution">
    <text evidence="12">The sequence shown here is derived from an EMBL/GenBank/DDBJ whole genome shotgun (WGS) entry which is preliminary data.</text>
</comment>
<feature type="transmembrane region" description="Helical" evidence="7">
    <location>
        <begin position="248"/>
        <end position="272"/>
    </location>
</feature>
<evidence type="ECO:0000256" key="7">
    <source>
        <dbReference type="SAM" id="Phobius"/>
    </source>
</evidence>
<dbReference type="InterPro" id="IPR010920">
    <property type="entry name" value="LSM_dom_sf"/>
</dbReference>
<keyword evidence="8" id="KW-0732">Signal</keyword>
<sequence length="785" mass="86073">MSATVQMMLNWMKGLVLWISLCVFVQCLPAHAQFDADSRAYYDNWLKLADRAEEVVDARRASTVDLEQLRSDISVYRDRFRYLQSQNGERIETLQAQLDALGPAPEDGSEEPEDLARLRERLGDQLLALRVPRIVSDEAYRRADGLIGEIDLIIRDRRKSLLLERGPTPLAPENWTDAMESLSEAFSALTGETADQLSHVTTLQRIRTGWPSLVLLIGVGLTLTLRGRALSQWAAAHLKTRSWQSTSLWDFCLSLTQVILPYWGIGLIIAAVHTSDVLGVRGTLLLDKVDDWALILLAFHWLGGRLYVSREDNPLLPVDPKNAAATWLVLDLLAVLLVAKEVLASLEDFIAFSEGALAVIRFPLILMAALLMLRLHRIGKQQRADNDDDTDDGAIAFGVSGIIHMVRRIAYLFGFVSPVLALAGYINAAEALIYPSILTLALIAAMLVVQRLLVDVYGYISGLGKGAGDTLVAVLLGFALTLVAVPFLAVIWGARESELWELWNKLRNGFQIGDFTISPTAFLSFAVIFAIGYSITRLLQGSLRTSLLPKTRLDAGGQNAVVAGTGYVGIFLAALVAISAAGLDLSSLAIVAGALSVGIGFGLQTIVSNFVSGIILLIERPISKGDWIEVGGMMGYVRDISVRSTRIETFDRTDVIVPNSDLITGTVTNFTRGNTVGRVIVGVGVAYGTDVRKVETILADIANAHPMVLANPAPSVVFQGFGADSLDFEIRAILRDVNWMLTVKSEINFEIERRFREESIEIPFAQRDLWIRNPEALRGDPPKDS</sequence>
<evidence type="ECO:0000256" key="1">
    <source>
        <dbReference type="ARBA" id="ARBA00004651"/>
    </source>
</evidence>
<organism evidence="12 13">
    <name type="scientific">Tritonibacter aquimaris</name>
    <dbReference type="NCBI Taxonomy" id="2663379"/>
    <lineage>
        <taxon>Bacteria</taxon>
        <taxon>Pseudomonadati</taxon>
        <taxon>Pseudomonadota</taxon>
        <taxon>Alphaproteobacteria</taxon>
        <taxon>Rhodobacterales</taxon>
        <taxon>Paracoccaceae</taxon>
        <taxon>Tritonibacter</taxon>
    </lineage>
</organism>
<dbReference type="Pfam" id="PF00924">
    <property type="entry name" value="MS_channel_2nd"/>
    <property type="match status" value="1"/>
</dbReference>
<dbReference type="Pfam" id="PF12607">
    <property type="entry name" value="DUF3772"/>
    <property type="match status" value="1"/>
</dbReference>
<feature type="signal peptide" evidence="8">
    <location>
        <begin position="1"/>
        <end position="32"/>
    </location>
</feature>
<dbReference type="SUPFAM" id="SSF82689">
    <property type="entry name" value="Mechanosensitive channel protein MscS (YggB), C-terminal domain"/>
    <property type="match status" value="1"/>
</dbReference>
<feature type="domain" description="Mechanosensitive ion channel MscS" evidence="9">
    <location>
        <begin position="605"/>
        <end position="672"/>
    </location>
</feature>
<dbReference type="Gene3D" id="2.30.30.60">
    <property type="match status" value="1"/>
</dbReference>
<dbReference type="InterPro" id="IPR011066">
    <property type="entry name" value="MscS_channel_C_sf"/>
</dbReference>
<dbReference type="AlphaFoldDB" id="A0A844ATG7"/>
<gene>
    <name evidence="12" type="ORF">GG681_01600</name>
</gene>
<name>A0A844ATG7_9RHOB</name>
<dbReference type="RefSeq" id="WP_153544393.1">
    <property type="nucleotide sequence ID" value="NZ_WIXK01000001.1"/>
</dbReference>
<feature type="transmembrane region" description="Helical" evidence="7">
    <location>
        <begin position="320"/>
        <end position="339"/>
    </location>
</feature>
<feature type="transmembrane region" description="Helical" evidence="7">
    <location>
        <begin position="292"/>
        <end position="308"/>
    </location>
</feature>
<dbReference type="Proteomes" id="UP000436694">
    <property type="component" value="Unassembled WGS sequence"/>
</dbReference>
<evidence type="ECO:0000256" key="3">
    <source>
        <dbReference type="ARBA" id="ARBA00022475"/>
    </source>
</evidence>
<keyword evidence="5 7" id="KW-1133">Transmembrane helix</keyword>
<protein>
    <submittedName>
        <fullName evidence="12">DUF3772 domain-containing protein</fullName>
    </submittedName>
</protein>
<feature type="transmembrane region" description="Helical" evidence="7">
    <location>
        <begin position="209"/>
        <end position="227"/>
    </location>
</feature>
<dbReference type="InterPro" id="IPR052702">
    <property type="entry name" value="MscS-like_channel"/>
</dbReference>
<feature type="chain" id="PRO_5032283386" evidence="8">
    <location>
        <begin position="33"/>
        <end position="785"/>
    </location>
</feature>
<dbReference type="Pfam" id="PF21082">
    <property type="entry name" value="MS_channel_3rd"/>
    <property type="match status" value="1"/>
</dbReference>
<dbReference type="GO" id="GO:0005886">
    <property type="term" value="C:plasma membrane"/>
    <property type="evidence" value="ECO:0007669"/>
    <property type="project" value="UniProtKB-SubCell"/>
</dbReference>
<dbReference type="InterPro" id="IPR023408">
    <property type="entry name" value="MscS_beta-dom_sf"/>
</dbReference>